<reference evidence="4" key="1">
    <citation type="journal article" date="2005" name="Environ. Microbiol.">
        <title>Genetic and functional properties of uncultivated thermophilic crenarchaeotes from a subsurface gold mine as revealed by analysis of genome fragments.</title>
        <authorList>
            <person name="Nunoura T."/>
            <person name="Hirayama H."/>
            <person name="Takami H."/>
            <person name="Oida H."/>
            <person name="Nishi S."/>
            <person name="Shimamura S."/>
            <person name="Suzuki Y."/>
            <person name="Inagaki F."/>
            <person name="Takai K."/>
            <person name="Nealson K.H."/>
            <person name="Horikoshi K."/>
        </authorList>
    </citation>
    <scope>NUCLEOTIDE SEQUENCE</scope>
</reference>
<dbReference type="InterPro" id="IPR010992">
    <property type="entry name" value="IHF-like_DNA-bd_dom_sf"/>
</dbReference>
<dbReference type="GO" id="GO:0005829">
    <property type="term" value="C:cytosol"/>
    <property type="evidence" value="ECO:0007669"/>
    <property type="project" value="TreeGrafter"/>
</dbReference>
<dbReference type="AlphaFoldDB" id="H5SRR9"/>
<evidence type="ECO:0000256" key="2">
    <source>
        <dbReference type="ARBA" id="ARBA00023125"/>
    </source>
</evidence>
<dbReference type="Gene3D" id="4.10.520.10">
    <property type="entry name" value="IHF-like DNA-binding proteins"/>
    <property type="match status" value="1"/>
</dbReference>
<dbReference type="SMART" id="SM00411">
    <property type="entry name" value="BHL"/>
    <property type="match status" value="1"/>
</dbReference>
<proteinExistence type="inferred from homology"/>
<comment type="similarity">
    <text evidence="3">Belongs to the bacterial histone-like protein family.</text>
</comment>
<protein>
    <submittedName>
        <fullName evidence="4">DNA-binding protein HU-beta</fullName>
    </submittedName>
</protein>
<evidence type="ECO:0000256" key="1">
    <source>
        <dbReference type="ARBA" id="ARBA00023067"/>
    </source>
</evidence>
<dbReference type="Pfam" id="PF00216">
    <property type="entry name" value="Bac_DNA_binding"/>
    <property type="match status" value="1"/>
</dbReference>
<dbReference type="GO" id="GO:0030527">
    <property type="term" value="F:structural constituent of chromatin"/>
    <property type="evidence" value="ECO:0007669"/>
    <property type="project" value="InterPro"/>
</dbReference>
<gene>
    <name evidence="4" type="ORF">HGMM_OP3C010</name>
</gene>
<dbReference type="PRINTS" id="PR01727">
    <property type="entry name" value="DNABINDINGHU"/>
</dbReference>
<dbReference type="GO" id="GO:0030261">
    <property type="term" value="P:chromosome condensation"/>
    <property type="evidence" value="ECO:0007669"/>
    <property type="project" value="UniProtKB-KW"/>
</dbReference>
<evidence type="ECO:0000256" key="3">
    <source>
        <dbReference type="RuleBase" id="RU003939"/>
    </source>
</evidence>
<keyword evidence="1" id="KW-0226">DNA condensation</keyword>
<dbReference type="GO" id="GO:0003677">
    <property type="term" value="F:DNA binding"/>
    <property type="evidence" value="ECO:0007669"/>
    <property type="project" value="UniProtKB-KW"/>
</dbReference>
<dbReference type="PANTHER" id="PTHR33175">
    <property type="entry name" value="DNA-BINDING PROTEIN HU"/>
    <property type="match status" value="1"/>
</dbReference>
<name>H5SRR9_ACEAU</name>
<organism evidence="4">
    <name type="scientific">Acetithermum autotrophicum</name>
    <dbReference type="NCBI Taxonomy" id="1446466"/>
    <lineage>
        <taxon>Bacteria</taxon>
        <taxon>Candidatus Bipolaricaulota</taxon>
        <taxon>Candidatus Acetithermum</taxon>
    </lineage>
</organism>
<reference evidence="4" key="2">
    <citation type="journal article" date="2012" name="PLoS ONE">
        <title>A Deeply Branching Thermophilic Bacterium with an Ancient Acetyl-CoA Pathway Dominates a Subsurface Ecosystem.</title>
        <authorList>
            <person name="Takami H."/>
            <person name="Noguchi H."/>
            <person name="Takaki Y."/>
            <person name="Uchiyama I."/>
            <person name="Toyoda A."/>
            <person name="Nishi S."/>
            <person name="Chee G.-J."/>
            <person name="Arai W."/>
            <person name="Nunoura T."/>
            <person name="Itoh T."/>
            <person name="Hattori M."/>
            <person name="Takai K."/>
        </authorList>
    </citation>
    <scope>NUCLEOTIDE SEQUENCE</scope>
</reference>
<dbReference type="SUPFAM" id="SSF47729">
    <property type="entry name" value="IHF-like DNA-binding proteins"/>
    <property type="match status" value="1"/>
</dbReference>
<keyword evidence="2 4" id="KW-0238">DNA-binding</keyword>
<evidence type="ECO:0000313" key="4">
    <source>
        <dbReference type="EMBL" id="BAL58855.1"/>
    </source>
</evidence>
<dbReference type="EMBL" id="AP011802">
    <property type="protein sequence ID" value="BAL58855.1"/>
    <property type="molecule type" value="Genomic_DNA"/>
</dbReference>
<accession>H5SRR9</accession>
<dbReference type="CDD" id="cd13831">
    <property type="entry name" value="HU"/>
    <property type="match status" value="1"/>
</dbReference>
<dbReference type="PANTHER" id="PTHR33175:SF3">
    <property type="entry name" value="DNA-BINDING PROTEIN HU-BETA"/>
    <property type="match status" value="1"/>
</dbReference>
<sequence>MNKSDLAELITAQAKLPSKAAGKRALEAALNAIMEAVARGDSVTLARFGTFQAVVRKAARRFNPRTRQPIDVPAKRVPKFKAGRKFKQLVSKGR</sequence>
<dbReference type="InterPro" id="IPR000119">
    <property type="entry name" value="Hist_DNA-bd"/>
</dbReference>